<evidence type="ECO:0000256" key="3">
    <source>
        <dbReference type="ARBA" id="ARBA00005300"/>
    </source>
</evidence>
<name>A0AAE3ISU6_9BACI</name>
<dbReference type="EMBL" id="JAOUSF010000003">
    <property type="protein sequence ID" value="MCU9613562.1"/>
    <property type="molecule type" value="Genomic_DNA"/>
</dbReference>
<dbReference type="InterPro" id="IPR012337">
    <property type="entry name" value="RNaseH-like_sf"/>
</dbReference>
<dbReference type="RefSeq" id="WP_263072804.1">
    <property type="nucleotide sequence ID" value="NZ_JAOUSF010000003.1"/>
</dbReference>
<comment type="function">
    <text evidence="2 11">Endonuclease that specifically degrades the RNA of RNA-DNA hybrids.</text>
</comment>
<keyword evidence="12" id="KW-0464">Manganese</keyword>
<dbReference type="GO" id="GO:0003676">
    <property type="term" value="F:nucleic acid binding"/>
    <property type="evidence" value="ECO:0007669"/>
    <property type="project" value="UniProtKB-UniRule"/>
</dbReference>
<evidence type="ECO:0000256" key="12">
    <source>
        <dbReference type="PIRSR" id="PIRSR037839-1"/>
    </source>
</evidence>
<sequence length="207" mass="23046">MKSKFYVIWKGKKTGIFTSWDECKQYVSGVPGAKYKAFSTRAEANIALKSGWEAYYNGTGKKSGGQRTSASPSHYNPESISVDAACSGNPGPMEYKGVSTKTGETIFHFGPITGTNNIGEFLAIVHGLGYLKERQSNMPIYSDSQTAIKWVNMKKANTSLAKTKATEQVWSLISRAEKWLAENTYSNQIMKWETEHWGEIKADFGRK</sequence>
<evidence type="ECO:0000256" key="4">
    <source>
        <dbReference type="ARBA" id="ARBA00012180"/>
    </source>
</evidence>
<comment type="caution">
    <text evidence="14">The sequence shown here is derived from an EMBL/GenBank/DDBJ whole genome shotgun (WGS) entry which is preliminary data.</text>
</comment>
<dbReference type="SUPFAM" id="SSF55658">
    <property type="entry name" value="L9 N-domain-like"/>
    <property type="match status" value="1"/>
</dbReference>
<evidence type="ECO:0000256" key="10">
    <source>
        <dbReference type="ARBA" id="ARBA00022842"/>
    </source>
</evidence>
<comment type="similarity">
    <text evidence="3 11">Belongs to the RNase H family.</text>
</comment>
<accession>A0AAE3ISU6</accession>
<dbReference type="InterPro" id="IPR037056">
    <property type="entry name" value="RNase_H1_N_sf"/>
</dbReference>
<dbReference type="FunFam" id="3.40.970.10:FF:000002">
    <property type="entry name" value="Ribonuclease H"/>
    <property type="match status" value="1"/>
</dbReference>
<keyword evidence="7 11" id="KW-0479">Metal-binding</keyword>
<dbReference type="Pfam" id="PF00075">
    <property type="entry name" value="RNase_H"/>
    <property type="match status" value="1"/>
</dbReference>
<keyword evidence="15" id="KW-1185">Reference proteome</keyword>
<comment type="cofactor">
    <cofactor evidence="12">
        <name>Mn(2+)</name>
        <dbReference type="ChEBI" id="CHEBI:29035"/>
    </cofactor>
    <cofactor evidence="12">
        <name>Mg(2+)</name>
        <dbReference type="ChEBI" id="CHEBI:18420"/>
    </cofactor>
    <text evidence="12">Binds 2 metal ions per subunit. Manganese or magnesium.</text>
</comment>
<dbReference type="InterPro" id="IPR011320">
    <property type="entry name" value="RNase_H1_N"/>
</dbReference>
<evidence type="ECO:0000313" key="14">
    <source>
        <dbReference type="EMBL" id="MCU9613562.1"/>
    </source>
</evidence>
<feature type="binding site" evidence="12">
    <location>
        <position position="83"/>
    </location>
    <ligand>
        <name>Mg(2+)</name>
        <dbReference type="ChEBI" id="CHEBI:18420"/>
        <label>1</label>
    </ligand>
</feature>
<protein>
    <recommendedName>
        <fullName evidence="5 11">Ribonuclease H</fullName>
        <ecNumber evidence="4 11">3.1.26.4</ecNumber>
    </recommendedName>
</protein>
<evidence type="ECO:0000256" key="7">
    <source>
        <dbReference type="ARBA" id="ARBA00022723"/>
    </source>
</evidence>
<dbReference type="GO" id="GO:0046872">
    <property type="term" value="F:metal ion binding"/>
    <property type="evidence" value="ECO:0007669"/>
    <property type="project" value="UniProtKB-KW"/>
</dbReference>
<organism evidence="14 15">
    <name type="scientific">Perspicuibacillus lycopersici</name>
    <dbReference type="NCBI Taxonomy" id="1325689"/>
    <lineage>
        <taxon>Bacteria</taxon>
        <taxon>Bacillati</taxon>
        <taxon>Bacillota</taxon>
        <taxon>Bacilli</taxon>
        <taxon>Bacillales</taxon>
        <taxon>Bacillaceae</taxon>
        <taxon>Perspicuibacillus</taxon>
    </lineage>
</organism>
<keyword evidence="11" id="KW-0963">Cytoplasm</keyword>
<keyword evidence="10 11" id="KW-0460">Magnesium</keyword>
<dbReference type="Gene3D" id="3.40.970.10">
    <property type="entry name" value="Ribonuclease H1, N-terminal domain"/>
    <property type="match status" value="1"/>
</dbReference>
<keyword evidence="6 11" id="KW-0540">Nuclease</keyword>
<dbReference type="InterPro" id="IPR009027">
    <property type="entry name" value="Ribosomal_bL9/RNase_H1_N"/>
</dbReference>
<dbReference type="GO" id="GO:0004523">
    <property type="term" value="F:RNA-DNA hybrid ribonuclease activity"/>
    <property type="evidence" value="ECO:0007669"/>
    <property type="project" value="UniProtKB-UniRule"/>
</dbReference>
<gene>
    <name evidence="14" type="ORF">OEV98_08320</name>
</gene>
<dbReference type="InterPro" id="IPR002156">
    <property type="entry name" value="RNaseH_domain"/>
</dbReference>
<dbReference type="PIRSF" id="PIRSF037839">
    <property type="entry name" value="Ribonuclease_H"/>
    <property type="match status" value="1"/>
</dbReference>
<reference evidence="14" key="1">
    <citation type="submission" date="2022-10" db="EMBL/GenBank/DDBJ databases">
        <title>Description of Fervidibacillus gen. nov. in the family Fervidibacillaceae fam. nov. with two species, Fervidibacillus albus sp. nov., and Fervidibacillus halotolerans sp. nov., isolated from tidal flat sediments.</title>
        <authorList>
            <person name="Kwon K.K."/>
            <person name="Yang S.-H."/>
        </authorList>
    </citation>
    <scope>NUCLEOTIDE SEQUENCE</scope>
    <source>
        <strain evidence="14">JCM 19140</strain>
    </source>
</reference>
<dbReference type="AlphaFoldDB" id="A0AAE3ISU6"/>
<dbReference type="Proteomes" id="UP001209318">
    <property type="component" value="Unassembled WGS sequence"/>
</dbReference>
<dbReference type="PROSITE" id="PS50879">
    <property type="entry name" value="RNASE_H_1"/>
    <property type="match status" value="1"/>
</dbReference>
<evidence type="ECO:0000313" key="15">
    <source>
        <dbReference type="Proteomes" id="UP001209318"/>
    </source>
</evidence>
<evidence type="ECO:0000256" key="6">
    <source>
        <dbReference type="ARBA" id="ARBA00022722"/>
    </source>
</evidence>
<dbReference type="SUPFAM" id="SSF53098">
    <property type="entry name" value="Ribonuclease H-like"/>
    <property type="match status" value="1"/>
</dbReference>
<dbReference type="InterPro" id="IPR017290">
    <property type="entry name" value="RNase_H_bac"/>
</dbReference>
<feature type="binding site" evidence="12">
    <location>
        <position position="120"/>
    </location>
    <ligand>
        <name>Mg(2+)</name>
        <dbReference type="ChEBI" id="CHEBI:18420"/>
        <label>2</label>
    </ligand>
</feature>
<comment type="catalytic activity">
    <reaction evidence="11">
        <text>Endonucleolytic cleavage to 5'-phosphomonoester.</text>
        <dbReference type="EC" id="3.1.26.4"/>
    </reaction>
</comment>
<proteinExistence type="inferred from homology"/>
<feature type="domain" description="RNase H type-1" evidence="13">
    <location>
        <begin position="74"/>
        <end position="207"/>
    </location>
</feature>
<dbReference type="EC" id="3.1.26.4" evidence="4 11"/>
<dbReference type="GO" id="GO:0005737">
    <property type="term" value="C:cytoplasm"/>
    <property type="evidence" value="ECO:0007669"/>
    <property type="project" value="UniProtKB-SubCell"/>
</dbReference>
<evidence type="ECO:0000256" key="2">
    <source>
        <dbReference type="ARBA" id="ARBA00004065"/>
    </source>
</evidence>
<dbReference type="Pfam" id="PF01693">
    <property type="entry name" value="Cauli_VI"/>
    <property type="match status" value="1"/>
</dbReference>
<dbReference type="Gene3D" id="3.30.420.10">
    <property type="entry name" value="Ribonuclease H-like superfamily/Ribonuclease H"/>
    <property type="match status" value="1"/>
</dbReference>
<comment type="subcellular location">
    <subcellularLocation>
        <location evidence="11">Cytoplasm</location>
    </subcellularLocation>
</comment>
<feature type="binding site" evidence="12">
    <location>
        <position position="203"/>
    </location>
    <ligand>
        <name>Mg(2+)</name>
        <dbReference type="ChEBI" id="CHEBI:18420"/>
        <label>1</label>
    </ligand>
</feature>
<evidence type="ECO:0000259" key="13">
    <source>
        <dbReference type="PROSITE" id="PS50879"/>
    </source>
</evidence>
<evidence type="ECO:0000256" key="1">
    <source>
        <dbReference type="ARBA" id="ARBA00001946"/>
    </source>
</evidence>
<dbReference type="InterPro" id="IPR036397">
    <property type="entry name" value="RNaseH_sf"/>
</dbReference>
<keyword evidence="8 11" id="KW-0255">Endonuclease</keyword>
<evidence type="ECO:0000256" key="5">
    <source>
        <dbReference type="ARBA" id="ARBA00017721"/>
    </source>
</evidence>
<comment type="cofactor">
    <cofactor evidence="1">
        <name>Mg(2+)</name>
        <dbReference type="ChEBI" id="CHEBI:18420"/>
    </cofactor>
</comment>
<keyword evidence="9 11" id="KW-0378">Hydrolase</keyword>
<evidence type="ECO:0000256" key="9">
    <source>
        <dbReference type="ARBA" id="ARBA00022801"/>
    </source>
</evidence>
<evidence type="ECO:0000256" key="8">
    <source>
        <dbReference type="ARBA" id="ARBA00022759"/>
    </source>
</evidence>
<evidence type="ECO:0000256" key="11">
    <source>
        <dbReference type="PIRNR" id="PIRNR037839"/>
    </source>
</evidence>
<feature type="binding site" evidence="12">
    <location>
        <position position="143"/>
    </location>
    <ligand>
        <name>Mg(2+)</name>
        <dbReference type="ChEBI" id="CHEBI:18420"/>
        <label>2</label>
    </ligand>
</feature>